<evidence type="ECO:0000313" key="2">
    <source>
        <dbReference type="EMBL" id="OIP97473.1"/>
    </source>
</evidence>
<comment type="caution">
    <text evidence="2">The sequence shown here is derived from an EMBL/GenBank/DDBJ whole genome shotgun (WGS) entry which is preliminary data.</text>
</comment>
<feature type="transmembrane region" description="Helical" evidence="1">
    <location>
        <begin position="25"/>
        <end position="44"/>
    </location>
</feature>
<evidence type="ECO:0000256" key="1">
    <source>
        <dbReference type="SAM" id="Phobius"/>
    </source>
</evidence>
<dbReference type="Proteomes" id="UP000183245">
    <property type="component" value="Unassembled WGS sequence"/>
</dbReference>
<feature type="transmembrane region" description="Helical" evidence="1">
    <location>
        <begin position="314"/>
        <end position="335"/>
    </location>
</feature>
<dbReference type="STRING" id="1817892.AUK40_03100"/>
<proteinExistence type="predicted"/>
<dbReference type="EMBL" id="MNZT01000054">
    <property type="protein sequence ID" value="OIP97473.1"/>
    <property type="molecule type" value="Genomic_DNA"/>
</dbReference>
<keyword evidence="1" id="KW-0472">Membrane</keyword>
<feature type="transmembrane region" description="Helical" evidence="1">
    <location>
        <begin position="56"/>
        <end position="76"/>
    </location>
</feature>
<name>A0A1J5IJY2_9BACT</name>
<feature type="transmembrane region" description="Helical" evidence="1">
    <location>
        <begin position="288"/>
        <end position="307"/>
    </location>
</feature>
<protein>
    <submittedName>
        <fullName evidence="2">Uncharacterized protein</fullName>
    </submittedName>
</protein>
<feature type="transmembrane region" description="Helical" evidence="1">
    <location>
        <begin position="113"/>
        <end position="134"/>
    </location>
</feature>
<feature type="transmembrane region" description="Helical" evidence="1">
    <location>
        <begin position="341"/>
        <end position="357"/>
    </location>
</feature>
<feature type="transmembrane region" description="Helical" evidence="1">
    <location>
        <begin position="235"/>
        <end position="258"/>
    </location>
</feature>
<dbReference type="AlphaFoldDB" id="A0A1J5IJY2"/>
<organism evidence="2 3">
    <name type="scientific">Candidatus Wirthbacteria bacterium CG2_30_54_11</name>
    <dbReference type="NCBI Taxonomy" id="1817892"/>
    <lineage>
        <taxon>Bacteria</taxon>
        <taxon>Candidatus Wirthbacteria</taxon>
    </lineage>
</organism>
<keyword evidence="1" id="KW-1133">Transmembrane helix</keyword>
<reference evidence="2 3" key="1">
    <citation type="journal article" date="2016" name="Environ. Microbiol.">
        <title>Genomic resolution of a cold subsurface aquifer community provides metabolic insights for novel microbes adapted to high CO concentrations.</title>
        <authorList>
            <person name="Probst A.J."/>
            <person name="Castelle C.J."/>
            <person name="Singh A."/>
            <person name="Brown C.T."/>
            <person name="Anantharaman K."/>
            <person name="Sharon I."/>
            <person name="Hug L.A."/>
            <person name="Burstein D."/>
            <person name="Emerson J.B."/>
            <person name="Thomas B.C."/>
            <person name="Banfield J.F."/>
        </authorList>
    </citation>
    <scope>NUCLEOTIDE SEQUENCE [LARGE SCALE GENOMIC DNA]</scope>
    <source>
        <strain evidence="2">CG2_30_54_11</strain>
    </source>
</reference>
<keyword evidence="1" id="KW-0812">Transmembrane</keyword>
<sequence>MSLDDRLPILNRIRDPVRREGAERYILLTAIGFGTSILFTRIFLELTGYPQLGNGTLHIAHVLWGGLLLFIASLLPLIFANRWVYSIGAILSGIGVGLFIDEVGKFITQTNDYFFPAAAPIIYACFLLVIMLYLRMRRPPSLDPRAEFYHVLDSLQEILDHDLEPDELEELKEHLKHLKKQRGLADYTRLAAGLLTYLDSKGINVVPVRPSLMERWSHRFSVWQKKWIKKNPLRLLLMASFVFLGMGSFAELIVLIAAPSQSLTMVRTMLSDPGITTHLGTRWFITRMIFEGIVGALYTISALLFALRSDRRAVAAGYYALILSLTLVNILVFYLDQFKTITATMFQLVLLLALLHYRSFFLPRRDATDTAE</sequence>
<feature type="transmembrane region" description="Helical" evidence="1">
    <location>
        <begin position="83"/>
        <end position="101"/>
    </location>
</feature>
<evidence type="ECO:0000313" key="3">
    <source>
        <dbReference type="Proteomes" id="UP000183245"/>
    </source>
</evidence>
<gene>
    <name evidence="2" type="ORF">AUK40_03100</name>
</gene>
<accession>A0A1J5IJY2</accession>